<keyword evidence="3" id="KW-1185">Reference proteome</keyword>
<reference evidence="2 3" key="1">
    <citation type="submission" date="2019-09" db="EMBL/GenBank/DDBJ databases">
        <title>A chromosome-level genome assembly of the Chinese tupelo Nyssa sinensis.</title>
        <authorList>
            <person name="Yang X."/>
            <person name="Kang M."/>
            <person name="Yang Y."/>
            <person name="Xiong H."/>
            <person name="Wang M."/>
            <person name="Zhang Z."/>
            <person name="Wang Z."/>
            <person name="Wu H."/>
            <person name="Ma T."/>
            <person name="Liu J."/>
            <person name="Xi Z."/>
        </authorList>
    </citation>
    <scope>NUCLEOTIDE SEQUENCE [LARGE SCALE GENOMIC DNA]</scope>
    <source>
        <strain evidence="2">J267</strain>
        <tissue evidence="2">Leaf</tissue>
    </source>
</reference>
<evidence type="ECO:0000313" key="3">
    <source>
        <dbReference type="Proteomes" id="UP000325577"/>
    </source>
</evidence>
<evidence type="ECO:0000313" key="2">
    <source>
        <dbReference type="EMBL" id="KAA8533409.1"/>
    </source>
</evidence>
<name>A0A5J5ASV4_9ASTE</name>
<dbReference type="Proteomes" id="UP000325577">
    <property type="component" value="Linkage Group LG18"/>
</dbReference>
<gene>
    <name evidence="2" type="ORF">F0562_031157</name>
</gene>
<evidence type="ECO:0000256" key="1">
    <source>
        <dbReference type="SAM" id="MobiDB-lite"/>
    </source>
</evidence>
<dbReference type="AlphaFoldDB" id="A0A5J5ASV4"/>
<dbReference type="EMBL" id="CM018041">
    <property type="protein sequence ID" value="KAA8533409.1"/>
    <property type="molecule type" value="Genomic_DNA"/>
</dbReference>
<feature type="region of interest" description="Disordered" evidence="1">
    <location>
        <begin position="1"/>
        <end position="26"/>
    </location>
</feature>
<accession>A0A5J5ASV4</accession>
<organism evidence="2 3">
    <name type="scientific">Nyssa sinensis</name>
    <dbReference type="NCBI Taxonomy" id="561372"/>
    <lineage>
        <taxon>Eukaryota</taxon>
        <taxon>Viridiplantae</taxon>
        <taxon>Streptophyta</taxon>
        <taxon>Embryophyta</taxon>
        <taxon>Tracheophyta</taxon>
        <taxon>Spermatophyta</taxon>
        <taxon>Magnoliopsida</taxon>
        <taxon>eudicotyledons</taxon>
        <taxon>Gunneridae</taxon>
        <taxon>Pentapetalae</taxon>
        <taxon>asterids</taxon>
        <taxon>Cornales</taxon>
        <taxon>Nyssaceae</taxon>
        <taxon>Nyssa</taxon>
    </lineage>
</organism>
<proteinExistence type="predicted"/>
<sequence>MSSERDTCTPRGLSPPRSWQSRPPEFGAKVPPLISTLNRMTATVTALLSLLSSRQELLELLLASGILCNIFGTMLFEH</sequence>
<protein>
    <submittedName>
        <fullName evidence="2">Uncharacterized protein</fullName>
    </submittedName>
</protein>